<name>A0A0A9C2Y4_ARUDO</name>
<feature type="region of interest" description="Disordered" evidence="1">
    <location>
        <begin position="52"/>
        <end position="96"/>
    </location>
</feature>
<accession>A0A0A9C2Y4</accession>
<dbReference type="EMBL" id="GBRH01231983">
    <property type="protein sequence ID" value="JAD65912.1"/>
    <property type="molecule type" value="Transcribed_RNA"/>
</dbReference>
<organism evidence="2">
    <name type="scientific">Arundo donax</name>
    <name type="common">Giant reed</name>
    <name type="synonym">Donax arundinaceus</name>
    <dbReference type="NCBI Taxonomy" id="35708"/>
    <lineage>
        <taxon>Eukaryota</taxon>
        <taxon>Viridiplantae</taxon>
        <taxon>Streptophyta</taxon>
        <taxon>Embryophyta</taxon>
        <taxon>Tracheophyta</taxon>
        <taxon>Spermatophyta</taxon>
        <taxon>Magnoliopsida</taxon>
        <taxon>Liliopsida</taxon>
        <taxon>Poales</taxon>
        <taxon>Poaceae</taxon>
        <taxon>PACMAD clade</taxon>
        <taxon>Arundinoideae</taxon>
        <taxon>Arundineae</taxon>
        <taxon>Arundo</taxon>
    </lineage>
</organism>
<sequence length="96" mass="10384">MGPQPRPSSPAAPTKRPWFRWPQPMATPCTAVPPNVSVSSASMPLVYDPSPYDTSYWHLPESPHPEPGSIRQMTEPHDTPEKDDDVAGSKSGSACA</sequence>
<proteinExistence type="predicted"/>
<feature type="region of interest" description="Disordered" evidence="1">
    <location>
        <begin position="1"/>
        <end position="22"/>
    </location>
</feature>
<feature type="compositionally biased region" description="Pro residues" evidence="1">
    <location>
        <begin position="1"/>
        <end position="10"/>
    </location>
</feature>
<evidence type="ECO:0000256" key="1">
    <source>
        <dbReference type="SAM" id="MobiDB-lite"/>
    </source>
</evidence>
<reference evidence="2" key="1">
    <citation type="submission" date="2014-09" db="EMBL/GenBank/DDBJ databases">
        <authorList>
            <person name="Magalhaes I.L.F."/>
            <person name="Oliveira U."/>
            <person name="Santos F.R."/>
            <person name="Vidigal T.H.D.A."/>
            <person name="Brescovit A.D."/>
            <person name="Santos A.J."/>
        </authorList>
    </citation>
    <scope>NUCLEOTIDE SEQUENCE</scope>
    <source>
        <tissue evidence="2">Shoot tissue taken approximately 20 cm above the soil surface</tissue>
    </source>
</reference>
<protein>
    <submittedName>
        <fullName evidence="2">Uncharacterized protein</fullName>
    </submittedName>
</protein>
<evidence type="ECO:0000313" key="2">
    <source>
        <dbReference type="EMBL" id="JAD65912.1"/>
    </source>
</evidence>
<reference evidence="2" key="2">
    <citation type="journal article" date="2015" name="Data Brief">
        <title>Shoot transcriptome of the giant reed, Arundo donax.</title>
        <authorList>
            <person name="Barrero R.A."/>
            <person name="Guerrero F.D."/>
            <person name="Moolhuijzen P."/>
            <person name="Goolsby J.A."/>
            <person name="Tidwell J."/>
            <person name="Bellgard S.E."/>
            <person name="Bellgard M.I."/>
        </authorList>
    </citation>
    <scope>NUCLEOTIDE SEQUENCE</scope>
    <source>
        <tissue evidence="2">Shoot tissue taken approximately 20 cm above the soil surface</tissue>
    </source>
</reference>
<dbReference type="AlphaFoldDB" id="A0A0A9C2Y4"/>